<name>W4HFQ3_9RHOB</name>
<dbReference type="PRINTS" id="PR00081">
    <property type="entry name" value="GDHRDH"/>
</dbReference>
<gene>
    <name evidence="5" type="ORF">ATO8_16795</name>
</gene>
<dbReference type="SUPFAM" id="SSF51735">
    <property type="entry name" value="NAD(P)-binding Rossmann-fold domains"/>
    <property type="match status" value="1"/>
</dbReference>
<evidence type="ECO:0000259" key="4">
    <source>
        <dbReference type="SMART" id="SM00822"/>
    </source>
</evidence>
<accession>W4HFQ3</accession>
<reference evidence="5 6" key="1">
    <citation type="journal article" date="2014" name="Antonie Van Leeuwenhoek">
        <title>Roseivivax atlanticus sp. nov., isolated from surface seawater of the Atlantic Ocean.</title>
        <authorList>
            <person name="Li G."/>
            <person name="Lai Q."/>
            <person name="Liu X."/>
            <person name="Sun F."/>
            <person name="Shao Z."/>
        </authorList>
    </citation>
    <scope>NUCLEOTIDE SEQUENCE [LARGE SCALE GENOMIC DNA]</scope>
    <source>
        <strain evidence="5 6">22II-s10s</strain>
    </source>
</reference>
<keyword evidence="6" id="KW-1185">Reference proteome</keyword>
<evidence type="ECO:0000256" key="1">
    <source>
        <dbReference type="ARBA" id="ARBA00006484"/>
    </source>
</evidence>
<dbReference type="PRINTS" id="PR00080">
    <property type="entry name" value="SDRFAMILY"/>
</dbReference>
<dbReference type="FunFam" id="3.40.50.720:FF:000084">
    <property type="entry name" value="Short-chain dehydrogenase reductase"/>
    <property type="match status" value="1"/>
</dbReference>
<dbReference type="Gene3D" id="3.40.50.720">
    <property type="entry name" value="NAD(P)-binding Rossmann-like Domain"/>
    <property type="match status" value="1"/>
</dbReference>
<dbReference type="PANTHER" id="PTHR24321">
    <property type="entry name" value="DEHYDROGENASES, SHORT CHAIN"/>
    <property type="match status" value="1"/>
</dbReference>
<evidence type="ECO:0000256" key="3">
    <source>
        <dbReference type="ARBA" id="ARBA00023027"/>
    </source>
</evidence>
<dbReference type="AlphaFoldDB" id="W4HFQ3"/>
<dbReference type="PATRIC" id="fig|1317118.6.peg.3458"/>
<comment type="caution">
    <text evidence="5">The sequence shown here is derived from an EMBL/GenBank/DDBJ whole genome shotgun (WGS) entry which is preliminary data.</text>
</comment>
<dbReference type="GO" id="GO:0016491">
    <property type="term" value="F:oxidoreductase activity"/>
    <property type="evidence" value="ECO:0007669"/>
    <property type="project" value="UniProtKB-KW"/>
</dbReference>
<dbReference type="eggNOG" id="COG1028">
    <property type="taxonomic scope" value="Bacteria"/>
</dbReference>
<organism evidence="5 6">
    <name type="scientific">Roseivivax marinus</name>
    <dbReference type="NCBI Taxonomy" id="1379903"/>
    <lineage>
        <taxon>Bacteria</taxon>
        <taxon>Pseudomonadati</taxon>
        <taxon>Pseudomonadota</taxon>
        <taxon>Alphaproteobacteria</taxon>
        <taxon>Rhodobacterales</taxon>
        <taxon>Roseobacteraceae</taxon>
        <taxon>Roseivivax</taxon>
    </lineage>
</organism>
<protein>
    <submittedName>
        <fullName evidence="5">Short-chain dehydrogenase/reductase SDR</fullName>
    </submittedName>
</protein>
<dbReference type="RefSeq" id="WP_043846158.1">
    <property type="nucleotide sequence ID" value="NZ_AQQW01000011.1"/>
</dbReference>
<sequence>MTHQVKYDFSGRVALVTGGASGMGYAAARNYAEAGASVVVSDNRRDAMDQAVEALRAEGADVTGVPCDVSNEEQVKNLVEEAVHRFGRLDFAYNNAGIQTDATPLEELSTDLLDQVLQINLRGVLLCMKYELSHMVPAGRGSIVNCSSLGGFVGVPGRAAYHAAKHGIHGATKSAALERAADGIRINAVCPGIVDTRMVADMKDNEPEVMDEMIQTVPARRLGTAEEIAAAVMWLSSDASSFVTGHALAVDGGYTVQ</sequence>
<dbReference type="InterPro" id="IPR036291">
    <property type="entry name" value="NAD(P)-bd_dom_sf"/>
</dbReference>
<evidence type="ECO:0000313" key="5">
    <source>
        <dbReference type="EMBL" id="ETW11592.1"/>
    </source>
</evidence>
<dbReference type="InterPro" id="IPR002347">
    <property type="entry name" value="SDR_fam"/>
</dbReference>
<evidence type="ECO:0000256" key="2">
    <source>
        <dbReference type="ARBA" id="ARBA00023002"/>
    </source>
</evidence>
<dbReference type="STRING" id="1379903.ATO8_16795"/>
<dbReference type="SMART" id="SM00822">
    <property type="entry name" value="PKS_KR"/>
    <property type="match status" value="1"/>
</dbReference>
<keyword evidence="3" id="KW-0520">NAD</keyword>
<dbReference type="EMBL" id="AQQW01000011">
    <property type="protein sequence ID" value="ETW11592.1"/>
    <property type="molecule type" value="Genomic_DNA"/>
</dbReference>
<dbReference type="Proteomes" id="UP000019063">
    <property type="component" value="Unassembled WGS sequence"/>
</dbReference>
<feature type="domain" description="Ketoreductase" evidence="4">
    <location>
        <begin position="12"/>
        <end position="192"/>
    </location>
</feature>
<proteinExistence type="inferred from homology"/>
<dbReference type="PANTHER" id="PTHR24321:SF8">
    <property type="entry name" value="ESTRADIOL 17-BETA-DEHYDROGENASE 8-RELATED"/>
    <property type="match status" value="1"/>
</dbReference>
<dbReference type="InterPro" id="IPR057326">
    <property type="entry name" value="KR_dom"/>
</dbReference>
<comment type="similarity">
    <text evidence="1">Belongs to the short-chain dehydrogenases/reductases (SDR) family.</text>
</comment>
<keyword evidence="2" id="KW-0560">Oxidoreductase</keyword>
<dbReference type="NCBIfam" id="NF009466">
    <property type="entry name" value="PRK12826.1-2"/>
    <property type="match status" value="1"/>
</dbReference>
<evidence type="ECO:0000313" key="6">
    <source>
        <dbReference type="Proteomes" id="UP000019063"/>
    </source>
</evidence>
<dbReference type="Pfam" id="PF13561">
    <property type="entry name" value="adh_short_C2"/>
    <property type="match status" value="1"/>
</dbReference>
<dbReference type="NCBIfam" id="NF005559">
    <property type="entry name" value="PRK07231.1"/>
    <property type="match status" value="1"/>
</dbReference>